<dbReference type="EMBL" id="BMAW01132781">
    <property type="protein sequence ID" value="GFU44830.1"/>
    <property type="molecule type" value="Genomic_DNA"/>
</dbReference>
<protein>
    <submittedName>
        <fullName evidence="1">Uncharacterized protein</fullName>
    </submittedName>
</protein>
<evidence type="ECO:0000313" key="1">
    <source>
        <dbReference type="EMBL" id="GFU44830.1"/>
    </source>
</evidence>
<name>A0A8X6UKK9_NEPPI</name>
<keyword evidence="2" id="KW-1185">Reference proteome</keyword>
<sequence>MLFLASSWGKERGSLPSISRIIEDIKLPTCMSEDDCRRVSLNCPSRRKPSLYDLSEVKEPTCLAVRRNHYCLAVRKTTTCLAVRYSCN</sequence>
<dbReference type="AlphaFoldDB" id="A0A8X6UKK9"/>
<accession>A0A8X6UKK9</accession>
<comment type="caution">
    <text evidence="1">The sequence shown here is derived from an EMBL/GenBank/DDBJ whole genome shotgun (WGS) entry which is preliminary data.</text>
</comment>
<proteinExistence type="predicted"/>
<evidence type="ECO:0000313" key="2">
    <source>
        <dbReference type="Proteomes" id="UP000887013"/>
    </source>
</evidence>
<reference evidence="1" key="1">
    <citation type="submission" date="2020-08" db="EMBL/GenBank/DDBJ databases">
        <title>Multicomponent nature underlies the extraordinary mechanical properties of spider dragline silk.</title>
        <authorList>
            <person name="Kono N."/>
            <person name="Nakamura H."/>
            <person name="Mori M."/>
            <person name="Yoshida Y."/>
            <person name="Ohtoshi R."/>
            <person name="Malay A.D."/>
            <person name="Moran D.A.P."/>
            <person name="Tomita M."/>
            <person name="Numata K."/>
            <person name="Arakawa K."/>
        </authorList>
    </citation>
    <scope>NUCLEOTIDE SEQUENCE</scope>
</reference>
<gene>
    <name evidence="1" type="ORF">NPIL_276531</name>
</gene>
<organism evidence="1 2">
    <name type="scientific">Nephila pilipes</name>
    <name type="common">Giant wood spider</name>
    <name type="synonym">Nephila maculata</name>
    <dbReference type="NCBI Taxonomy" id="299642"/>
    <lineage>
        <taxon>Eukaryota</taxon>
        <taxon>Metazoa</taxon>
        <taxon>Ecdysozoa</taxon>
        <taxon>Arthropoda</taxon>
        <taxon>Chelicerata</taxon>
        <taxon>Arachnida</taxon>
        <taxon>Araneae</taxon>
        <taxon>Araneomorphae</taxon>
        <taxon>Entelegynae</taxon>
        <taxon>Araneoidea</taxon>
        <taxon>Nephilidae</taxon>
        <taxon>Nephila</taxon>
    </lineage>
</organism>
<dbReference type="Proteomes" id="UP000887013">
    <property type="component" value="Unassembled WGS sequence"/>
</dbReference>